<feature type="signal peptide" evidence="1">
    <location>
        <begin position="1"/>
        <end position="29"/>
    </location>
</feature>
<proteinExistence type="predicted"/>
<accession>A0AA90XXB1</accession>
<evidence type="ECO:0000313" key="2">
    <source>
        <dbReference type="EMBL" id="NIL27870.1"/>
    </source>
</evidence>
<protein>
    <recommendedName>
        <fullName evidence="4">DUF1482 domain-containing protein</fullName>
    </recommendedName>
</protein>
<dbReference type="Proteomes" id="UP000698240">
    <property type="component" value="Unassembled WGS sequence"/>
</dbReference>
<keyword evidence="1" id="KW-0732">Signal</keyword>
<feature type="chain" id="PRO_5041638557" description="DUF1482 domain-containing protein" evidence="1">
    <location>
        <begin position="30"/>
        <end position="84"/>
    </location>
</feature>
<gene>
    <name evidence="2" type="ORF">HB980_15105</name>
</gene>
<evidence type="ECO:0000313" key="3">
    <source>
        <dbReference type="Proteomes" id="UP000698240"/>
    </source>
</evidence>
<reference evidence="2" key="1">
    <citation type="submission" date="2020-03" db="EMBL/GenBank/DDBJ databases">
        <authorList>
            <person name="Kislichkina A."/>
            <person name="Dentovskaya S."/>
            <person name="Shaikhutdinov R."/>
            <person name="Ivanov S."/>
            <person name="Sizova A."/>
            <person name="Solomentsev V."/>
            <person name="Bogun A."/>
        </authorList>
    </citation>
    <scope>NUCLEOTIDE SEQUENCE</scope>
    <source>
        <strain evidence="2">SCPM-O-B-8025</strain>
    </source>
</reference>
<dbReference type="AlphaFoldDB" id="A0AA90XXB1"/>
<evidence type="ECO:0008006" key="4">
    <source>
        <dbReference type="Google" id="ProtNLM"/>
    </source>
</evidence>
<name>A0AA90XXB1_9GAMM</name>
<dbReference type="EMBL" id="JAASAN010000006">
    <property type="protein sequence ID" value="NIL27870.1"/>
    <property type="molecule type" value="Genomic_DNA"/>
</dbReference>
<comment type="caution">
    <text evidence="2">The sequence shown here is derived from an EMBL/GenBank/DDBJ whole genome shotgun (WGS) entry which is preliminary data.</text>
</comment>
<dbReference type="RefSeq" id="WP_129111477.1">
    <property type="nucleotide sequence ID" value="NZ_CABHYD010000013.1"/>
</dbReference>
<evidence type="ECO:0000256" key="1">
    <source>
        <dbReference type="SAM" id="SignalP"/>
    </source>
</evidence>
<organism evidence="2 3">
    <name type="scientific">Yersinia massiliensis</name>
    <dbReference type="NCBI Taxonomy" id="419257"/>
    <lineage>
        <taxon>Bacteria</taxon>
        <taxon>Pseudomonadati</taxon>
        <taxon>Pseudomonadota</taxon>
        <taxon>Gammaproteobacteria</taxon>
        <taxon>Enterobacterales</taxon>
        <taxon>Yersiniaceae</taxon>
        <taxon>Yersinia</taxon>
    </lineage>
</organism>
<sequence>MNVRNLSLAMIIAIALSAILFLGISPASAQHCAGYHDIIDDDCVLEPGTDSCEPDIFGKNAKIEPAMASNSDIPRFLSPPPIVW</sequence>